<keyword evidence="3" id="KW-1185">Reference proteome</keyword>
<dbReference type="Pfam" id="PF26627">
    <property type="entry name" value="MmpB"/>
    <property type="match status" value="1"/>
</dbReference>
<name>A0ABV3DWD4_9ACTN</name>
<dbReference type="RefSeq" id="WP_358363745.1">
    <property type="nucleotide sequence ID" value="NZ_JBEZFP010000184.1"/>
</dbReference>
<keyword evidence="1" id="KW-0812">Transmembrane</keyword>
<evidence type="ECO:0000256" key="1">
    <source>
        <dbReference type="SAM" id="Phobius"/>
    </source>
</evidence>
<comment type="caution">
    <text evidence="2">The sequence shown here is derived from an EMBL/GenBank/DDBJ whole genome shotgun (WGS) entry which is preliminary data.</text>
</comment>
<evidence type="ECO:0000313" key="3">
    <source>
        <dbReference type="Proteomes" id="UP001551482"/>
    </source>
</evidence>
<keyword evidence="1" id="KW-0472">Membrane</keyword>
<dbReference type="InterPro" id="IPR058070">
    <property type="entry name" value="MmpB-like"/>
</dbReference>
<reference evidence="2 3" key="1">
    <citation type="submission" date="2024-06" db="EMBL/GenBank/DDBJ databases">
        <title>The Natural Products Discovery Center: Release of the First 8490 Sequenced Strains for Exploring Actinobacteria Biosynthetic Diversity.</title>
        <authorList>
            <person name="Kalkreuter E."/>
            <person name="Kautsar S.A."/>
            <person name="Yang D."/>
            <person name="Bader C.D."/>
            <person name="Teijaro C.N."/>
            <person name="Fluegel L."/>
            <person name="Davis C.M."/>
            <person name="Simpson J.R."/>
            <person name="Lauterbach L."/>
            <person name="Steele A.D."/>
            <person name="Gui C."/>
            <person name="Meng S."/>
            <person name="Li G."/>
            <person name="Viehrig K."/>
            <person name="Ye F."/>
            <person name="Su P."/>
            <person name="Kiefer A.F."/>
            <person name="Nichols A."/>
            <person name="Cepeda A.J."/>
            <person name="Yan W."/>
            <person name="Fan B."/>
            <person name="Jiang Y."/>
            <person name="Adhikari A."/>
            <person name="Zheng C.-J."/>
            <person name="Schuster L."/>
            <person name="Cowan T.M."/>
            <person name="Smanski M.J."/>
            <person name="Chevrette M.G."/>
            <person name="De Carvalho L.P.S."/>
            <person name="Shen B."/>
        </authorList>
    </citation>
    <scope>NUCLEOTIDE SEQUENCE [LARGE SCALE GENOMIC DNA]</scope>
    <source>
        <strain evidence="2 3">NPDC048946</strain>
    </source>
</reference>
<gene>
    <name evidence="2" type="ORF">AB0C36_39495</name>
</gene>
<accession>A0ABV3DWD4</accession>
<feature type="transmembrane region" description="Helical" evidence="1">
    <location>
        <begin position="21"/>
        <end position="39"/>
    </location>
</feature>
<organism evidence="2 3">
    <name type="scientific">Streptodolium elevatio</name>
    <dbReference type="NCBI Taxonomy" id="3157996"/>
    <lineage>
        <taxon>Bacteria</taxon>
        <taxon>Bacillati</taxon>
        <taxon>Actinomycetota</taxon>
        <taxon>Actinomycetes</taxon>
        <taxon>Kitasatosporales</taxon>
        <taxon>Streptomycetaceae</taxon>
        <taxon>Streptodolium</taxon>
    </lineage>
</organism>
<protein>
    <submittedName>
        <fullName evidence="2">Uncharacterized protein</fullName>
    </submittedName>
</protein>
<proteinExistence type="predicted"/>
<dbReference type="EMBL" id="JBEZFP010000184">
    <property type="protein sequence ID" value="MEU8139567.1"/>
    <property type="molecule type" value="Genomic_DNA"/>
</dbReference>
<sequence length="40" mass="4781">MRRIREEPPEELRRAVDQLRRVVFLLPVLIILVVALLATW</sequence>
<evidence type="ECO:0000313" key="2">
    <source>
        <dbReference type="EMBL" id="MEU8139567.1"/>
    </source>
</evidence>
<dbReference type="Proteomes" id="UP001551482">
    <property type="component" value="Unassembled WGS sequence"/>
</dbReference>
<keyword evidence="1" id="KW-1133">Transmembrane helix</keyword>